<dbReference type="CDD" id="cd02440">
    <property type="entry name" value="AdoMet_MTases"/>
    <property type="match status" value="1"/>
</dbReference>
<dbReference type="AlphaFoldDB" id="A0A0G2H100"/>
<dbReference type="PANTHER" id="PTHR44942:SF4">
    <property type="entry name" value="METHYLTRANSFERASE TYPE 11 DOMAIN-CONTAINING PROTEIN"/>
    <property type="match status" value="1"/>
</dbReference>
<organism evidence="6 7">
    <name type="scientific">Phaeomoniella chlamydospora</name>
    <name type="common">Phaeoacremonium chlamydosporum</name>
    <dbReference type="NCBI Taxonomy" id="158046"/>
    <lineage>
        <taxon>Eukaryota</taxon>
        <taxon>Fungi</taxon>
        <taxon>Dikarya</taxon>
        <taxon>Ascomycota</taxon>
        <taxon>Pezizomycotina</taxon>
        <taxon>Eurotiomycetes</taxon>
        <taxon>Chaetothyriomycetidae</taxon>
        <taxon>Phaeomoniellales</taxon>
        <taxon>Phaeomoniellaceae</taxon>
        <taxon>Phaeomoniella</taxon>
    </lineage>
</organism>
<dbReference type="Pfam" id="PF08241">
    <property type="entry name" value="Methyltransf_11"/>
    <property type="match status" value="1"/>
</dbReference>
<evidence type="ECO:0000313" key="6">
    <source>
        <dbReference type="EMBL" id="KKY29008.1"/>
    </source>
</evidence>
<keyword evidence="2" id="KW-0489">Methyltransferase</keyword>
<sequence>MSSKPSDINQYAQTGFANASSYDKHRPTYPPESVSHLLSAVEVSGKQGATIIDLAAGTGKFTELLAQRPENYNIIAVEPHDGMRDQLIAKQLRNVKVVKGMAEDMSEIQNESVEGVIASQSFHWFATLEALEEIYRVVRPAGVLGMIWNIECYNSPKHWDAPSSWESKLRDLVWEFDDGAARFRHEKWKKVFDDQLESTPWRVIKTADPMFSLPIGEERFPFETWLSKEDIWNRYYTLSQIAVLEGAELDRVKKAVTDALNAEDVKLNEEGKLPVRGYTVVSWTSKIPGRPLREGG</sequence>
<dbReference type="EMBL" id="LCWF01000006">
    <property type="protein sequence ID" value="KKY29008.1"/>
    <property type="molecule type" value="Genomic_DNA"/>
</dbReference>
<gene>
    <name evidence="6" type="ORF">UCRPC4_g00197</name>
</gene>
<dbReference type="InterPro" id="IPR029063">
    <property type="entry name" value="SAM-dependent_MTases_sf"/>
</dbReference>
<reference evidence="6 7" key="1">
    <citation type="submission" date="2015-05" db="EMBL/GenBank/DDBJ databases">
        <title>Distinctive expansion of gene families associated with plant cell wall degradation and secondary metabolism in the genomes of grapevine trunk pathogens.</title>
        <authorList>
            <person name="Lawrence D.P."/>
            <person name="Travadon R."/>
            <person name="Rolshausen P.E."/>
            <person name="Baumgartner K."/>
        </authorList>
    </citation>
    <scope>NUCLEOTIDE SEQUENCE [LARGE SCALE GENOMIC DNA]</scope>
    <source>
        <strain evidence="6">UCRPC4</strain>
    </source>
</reference>
<comment type="similarity">
    <text evidence="1">Belongs to the methyltransferase superfamily.</text>
</comment>
<evidence type="ECO:0000256" key="3">
    <source>
        <dbReference type="ARBA" id="ARBA00022679"/>
    </source>
</evidence>
<dbReference type="GO" id="GO:0008757">
    <property type="term" value="F:S-adenosylmethionine-dependent methyltransferase activity"/>
    <property type="evidence" value="ECO:0007669"/>
    <property type="project" value="InterPro"/>
</dbReference>
<accession>A0A0G2H100</accession>
<dbReference type="InterPro" id="IPR051052">
    <property type="entry name" value="Diverse_substrate_MTase"/>
</dbReference>
<evidence type="ECO:0000259" key="5">
    <source>
        <dbReference type="Pfam" id="PF08241"/>
    </source>
</evidence>
<dbReference type="OrthoDB" id="10027013at2759"/>
<keyword evidence="7" id="KW-1185">Reference proteome</keyword>
<dbReference type="Gene3D" id="3.40.50.150">
    <property type="entry name" value="Vaccinia Virus protein VP39"/>
    <property type="match status" value="1"/>
</dbReference>
<dbReference type="PANTHER" id="PTHR44942">
    <property type="entry name" value="METHYLTRANSF_11 DOMAIN-CONTAINING PROTEIN"/>
    <property type="match status" value="1"/>
</dbReference>
<evidence type="ECO:0000256" key="2">
    <source>
        <dbReference type="ARBA" id="ARBA00022603"/>
    </source>
</evidence>
<comment type="caution">
    <text evidence="6">The sequence shown here is derived from an EMBL/GenBank/DDBJ whole genome shotgun (WGS) entry which is preliminary data.</text>
</comment>
<evidence type="ECO:0000256" key="1">
    <source>
        <dbReference type="ARBA" id="ARBA00008361"/>
    </source>
</evidence>
<name>A0A0G2H100_PHACM</name>
<dbReference type="SUPFAM" id="SSF53335">
    <property type="entry name" value="S-adenosyl-L-methionine-dependent methyltransferases"/>
    <property type="match status" value="1"/>
</dbReference>
<feature type="domain" description="Methyltransferase type 11" evidence="5">
    <location>
        <begin position="53"/>
        <end position="144"/>
    </location>
</feature>
<dbReference type="GO" id="GO:0032259">
    <property type="term" value="P:methylation"/>
    <property type="evidence" value="ECO:0007669"/>
    <property type="project" value="UniProtKB-KW"/>
</dbReference>
<evidence type="ECO:0000256" key="4">
    <source>
        <dbReference type="ARBA" id="ARBA00022691"/>
    </source>
</evidence>
<proteinExistence type="inferred from homology"/>
<dbReference type="Proteomes" id="UP000053317">
    <property type="component" value="Unassembled WGS sequence"/>
</dbReference>
<reference evidence="6 7" key="2">
    <citation type="submission" date="2015-05" db="EMBL/GenBank/DDBJ databases">
        <authorList>
            <person name="Morales-Cruz A."/>
            <person name="Amrine K.C."/>
            <person name="Cantu D."/>
        </authorList>
    </citation>
    <scope>NUCLEOTIDE SEQUENCE [LARGE SCALE GENOMIC DNA]</scope>
    <source>
        <strain evidence="6">UCRPC4</strain>
    </source>
</reference>
<evidence type="ECO:0000313" key="7">
    <source>
        <dbReference type="Proteomes" id="UP000053317"/>
    </source>
</evidence>
<dbReference type="InterPro" id="IPR013216">
    <property type="entry name" value="Methyltransf_11"/>
</dbReference>
<protein>
    <submittedName>
        <fullName evidence="6">Putative 2-heptaprenyl-naphthoquinone</fullName>
    </submittedName>
</protein>
<keyword evidence="4" id="KW-0949">S-adenosyl-L-methionine</keyword>
<keyword evidence="3" id="KW-0808">Transferase</keyword>